<dbReference type="GeneID" id="8739986"/>
<dbReference type="InterPro" id="IPR000241">
    <property type="entry name" value="RlmKL-like_Mtase"/>
</dbReference>
<name>D2RE06_ARCPA</name>
<proteinExistence type="inferred from homology"/>
<dbReference type="RefSeq" id="WP_012940686.1">
    <property type="nucleotide sequence ID" value="NC_013741.1"/>
</dbReference>
<dbReference type="EC" id="2.1.1.213" evidence="13"/>
<dbReference type="STRING" id="572546.Arcpr_1299"/>
<dbReference type="KEGG" id="apo:Arcpr_1299"/>
<dbReference type="PRINTS" id="PR00507">
    <property type="entry name" value="N12N6MTFRASE"/>
</dbReference>
<protein>
    <recommendedName>
        <fullName evidence="13">tRNA (guanine(10)-N(2))-dimethyltransferase</fullName>
        <ecNumber evidence="13">2.1.1.213</ecNumber>
    </recommendedName>
    <alternativeName>
        <fullName evidence="14">tRNA:G10 dimethyltransferase</fullName>
    </alternativeName>
</protein>
<dbReference type="CDD" id="cd02440">
    <property type="entry name" value="AdoMet_MTases"/>
    <property type="match status" value="1"/>
</dbReference>
<dbReference type="GO" id="GO:0160101">
    <property type="term" value="F:tRNA (guanine(10)-N2)-dimethyltransferase activity"/>
    <property type="evidence" value="ECO:0007669"/>
    <property type="project" value="UniProtKB-EC"/>
</dbReference>
<comment type="subcellular location">
    <subcellularLocation>
        <location evidence="1">Cytoplasm</location>
    </subcellularLocation>
</comment>
<dbReference type="InterPro" id="IPR004114">
    <property type="entry name" value="THUMP_dom"/>
</dbReference>
<dbReference type="SMART" id="SM00981">
    <property type="entry name" value="THUMP"/>
    <property type="match status" value="1"/>
</dbReference>
<evidence type="ECO:0000256" key="15">
    <source>
        <dbReference type="PROSITE-ProRule" id="PRU00529"/>
    </source>
</evidence>
<dbReference type="GO" id="GO:0000049">
    <property type="term" value="F:tRNA binding"/>
    <property type="evidence" value="ECO:0007669"/>
    <property type="project" value="UniProtKB-KW"/>
</dbReference>
<evidence type="ECO:0000256" key="5">
    <source>
        <dbReference type="ARBA" id="ARBA00022603"/>
    </source>
</evidence>
<dbReference type="PANTHER" id="PTHR14911">
    <property type="entry name" value="THUMP DOMAIN-CONTAINING"/>
    <property type="match status" value="1"/>
</dbReference>
<keyword evidence="3" id="KW-0963">Cytoplasm</keyword>
<comment type="catalytic activity">
    <reaction evidence="10">
        <text>guanosine(10) in tRNA + 2 S-adenosyl-L-methionine = N(2)-dimethylguanosine(10) in tRNA + 2 S-adenosyl-L-homocysteine + 2 H(+)</text>
        <dbReference type="Rhea" id="RHEA:43124"/>
        <dbReference type="Rhea" id="RHEA-COMP:10355"/>
        <dbReference type="Rhea" id="RHEA-COMP:10358"/>
        <dbReference type="ChEBI" id="CHEBI:15378"/>
        <dbReference type="ChEBI" id="CHEBI:57856"/>
        <dbReference type="ChEBI" id="CHEBI:59789"/>
        <dbReference type="ChEBI" id="CHEBI:74269"/>
        <dbReference type="ChEBI" id="CHEBI:74513"/>
        <dbReference type="EC" id="2.1.1.213"/>
    </reaction>
</comment>
<dbReference type="PANTHER" id="PTHR14911:SF21">
    <property type="entry name" value="N2-METHYLGUANOSINE TRNA METHYLTRANSFERASE"/>
    <property type="match status" value="1"/>
</dbReference>
<evidence type="ECO:0000256" key="3">
    <source>
        <dbReference type="ARBA" id="ARBA00022490"/>
    </source>
</evidence>
<evidence type="ECO:0000256" key="6">
    <source>
        <dbReference type="ARBA" id="ARBA00022679"/>
    </source>
</evidence>
<gene>
    <name evidence="17" type="ordered locus">Arcpr_1299</name>
</gene>
<dbReference type="InterPro" id="IPR053943">
    <property type="entry name" value="RlmKL-like_Mtase_CS"/>
</dbReference>
<evidence type="ECO:0000256" key="12">
    <source>
        <dbReference type="ARBA" id="ARBA00061338"/>
    </source>
</evidence>
<keyword evidence="9 15" id="KW-0694">RNA-binding</keyword>
<dbReference type="Proteomes" id="UP000001901">
    <property type="component" value="Chromosome"/>
</dbReference>
<keyword evidence="7" id="KW-0949">S-adenosyl-L-methionine</keyword>
<keyword evidence="6" id="KW-0808">Transferase</keyword>
<dbReference type="PROSITE" id="PS01261">
    <property type="entry name" value="UPF0020"/>
    <property type="match status" value="1"/>
</dbReference>
<dbReference type="SUPFAM" id="SSF53335">
    <property type="entry name" value="S-adenosyl-L-methionine-dependent methyltransferases"/>
    <property type="match status" value="1"/>
</dbReference>
<comment type="function">
    <text evidence="11">Catalyzes the adenosylmethionine-dependent methylation of the exocyclic amino group (N(2)) of guanosine at position 10 of various tRNAs. Acts via a two-step process that leads to the formation of either N(2)-monomethyl (m(2)G) or N(2)-dimethylguanosine (m(2)(2)G).</text>
</comment>
<dbReference type="AlphaFoldDB" id="D2RE06"/>
<evidence type="ECO:0000313" key="17">
    <source>
        <dbReference type="EMBL" id="ADB58350.1"/>
    </source>
</evidence>
<dbReference type="HOGENOM" id="CLU_057819_1_0_2"/>
<dbReference type="Pfam" id="PF01170">
    <property type="entry name" value="UPF0020"/>
    <property type="match status" value="1"/>
</dbReference>
<evidence type="ECO:0000256" key="9">
    <source>
        <dbReference type="ARBA" id="ARBA00022884"/>
    </source>
</evidence>
<keyword evidence="4" id="KW-0820">tRNA-binding</keyword>
<dbReference type="eggNOG" id="arCOG00047">
    <property type="taxonomic scope" value="Archaea"/>
</dbReference>
<dbReference type="PROSITE" id="PS51165">
    <property type="entry name" value="THUMP"/>
    <property type="match status" value="1"/>
</dbReference>
<organism evidence="17 18">
    <name type="scientific">Archaeoglobus profundus (strain DSM 5631 / JCM 9629 / NBRC 100127 / Av18)</name>
    <dbReference type="NCBI Taxonomy" id="572546"/>
    <lineage>
        <taxon>Archaea</taxon>
        <taxon>Methanobacteriati</taxon>
        <taxon>Methanobacteriota</taxon>
        <taxon>Archaeoglobi</taxon>
        <taxon>Archaeoglobales</taxon>
        <taxon>Archaeoglobaceae</taxon>
        <taxon>Archaeoglobus</taxon>
    </lineage>
</organism>
<keyword evidence="5 17" id="KW-0489">Methyltransferase</keyword>
<dbReference type="Gene3D" id="3.40.50.150">
    <property type="entry name" value="Vaccinia Virus protein VP39"/>
    <property type="match status" value="1"/>
</dbReference>
<keyword evidence="18" id="KW-1185">Reference proteome</keyword>
<evidence type="ECO:0000256" key="2">
    <source>
        <dbReference type="ARBA" id="ARBA00011245"/>
    </source>
</evidence>
<evidence type="ECO:0000256" key="14">
    <source>
        <dbReference type="ARBA" id="ARBA00082665"/>
    </source>
</evidence>
<evidence type="ECO:0000256" key="1">
    <source>
        <dbReference type="ARBA" id="ARBA00004496"/>
    </source>
</evidence>
<dbReference type="SUPFAM" id="SSF143437">
    <property type="entry name" value="THUMP domain-like"/>
    <property type="match status" value="1"/>
</dbReference>
<dbReference type="OrthoDB" id="7080at2157"/>
<evidence type="ECO:0000313" key="18">
    <source>
        <dbReference type="Proteomes" id="UP000001901"/>
    </source>
</evidence>
<dbReference type="InterPro" id="IPR029063">
    <property type="entry name" value="SAM-dependent_MTases_sf"/>
</dbReference>
<comment type="subunit">
    <text evidence="2">Monomer.</text>
</comment>
<dbReference type="FunFam" id="3.40.50.150:FF:000251">
    <property type="entry name" value="Putative RNA methylase"/>
    <property type="match status" value="1"/>
</dbReference>
<evidence type="ECO:0000256" key="7">
    <source>
        <dbReference type="ARBA" id="ARBA00022691"/>
    </source>
</evidence>
<sequence>MKGIFYLSGENTCLASFEVLNLLEAEEISRDVQILIAEFKRNCFDRLALTHEVSEYYTTCDLEELEEVLSEIPIRGSCCVRVVKIRRPDLNSLMIEKRLGAVLWKRGCKINLTNPDTHIRVYISKRCHVGYLIHKTDKKQFLERHPNKRPFSMPCVIPPKIGRAMVNITAGKYILDPMCGTGTFLIEAGLMGLDFVGVEAYDRIVRGCAENLKFFKLPVNVIRGDARNLPFKDEVFDGIVTDFPYKRSTRLFGENLVERAVEEIHRVLKPDGRAVLVINVDIDDLVNDYFEIEGKCYQRVHKSLERRFYICRKVKKL</sequence>
<reference evidence="17 18" key="1">
    <citation type="journal article" date="2010" name="Stand. Genomic Sci.">
        <title>Complete genome sequence of Archaeoglobus profundus type strain (AV18).</title>
        <authorList>
            <person name="von Jan M."/>
            <person name="Lapidus A."/>
            <person name="Del Rio T.G."/>
            <person name="Copeland A."/>
            <person name="Tice H."/>
            <person name="Cheng J.F."/>
            <person name="Lucas S."/>
            <person name="Chen F."/>
            <person name="Nolan M."/>
            <person name="Goodwin L."/>
            <person name="Han C."/>
            <person name="Pitluck S."/>
            <person name="Liolios K."/>
            <person name="Ivanova N."/>
            <person name="Mavromatis K."/>
            <person name="Ovchinnikova G."/>
            <person name="Chertkov O."/>
            <person name="Pati A."/>
            <person name="Chen A."/>
            <person name="Palaniappan K."/>
            <person name="Land M."/>
            <person name="Hauser L."/>
            <person name="Chang Y.J."/>
            <person name="Jeffries C.D."/>
            <person name="Saunders E."/>
            <person name="Brettin T."/>
            <person name="Detter J.C."/>
            <person name="Chain P."/>
            <person name="Eichinger K."/>
            <person name="Huber H."/>
            <person name="Spring S."/>
            <person name="Rohde M."/>
            <person name="Goker M."/>
            <person name="Wirth R."/>
            <person name="Woyke T."/>
            <person name="Bristow J."/>
            <person name="Eisen J.A."/>
            <person name="Markowitz V."/>
            <person name="Hugenholtz P."/>
            <person name="Kyrpides N.C."/>
            <person name="Klenk H.P."/>
        </authorList>
    </citation>
    <scope>NUCLEOTIDE SEQUENCE [LARGE SCALE GENOMIC DNA]</scope>
    <source>
        <strain evidence="18">DSM 5631 / JCM 9629 / NBRC 100127 / Av18</strain>
    </source>
</reference>
<keyword evidence="8" id="KW-0819">tRNA processing</keyword>
<dbReference type="EMBL" id="CP001857">
    <property type="protein sequence ID" value="ADB58350.1"/>
    <property type="molecule type" value="Genomic_DNA"/>
</dbReference>
<accession>D2RE06</accession>
<dbReference type="GO" id="GO:0030488">
    <property type="term" value="P:tRNA methylation"/>
    <property type="evidence" value="ECO:0007669"/>
    <property type="project" value="TreeGrafter"/>
</dbReference>
<evidence type="ECO:0000256" key="4">
    <source>
        <dbReference type="ARBA" id="ARBA00022555"/>
    </source>
</evidence>
<comment type="similarity">
    <text evidence="12">Belongs to the methyltransferase superfamily. Trm-G10 family.</text>
</comment>
<dbReference type="PaxDb" id="572546-Arcpr_1299"/>
<evidence type="ECO:0000256" key="11">
    <source>
        <dbReference type="ARBA" id="ARBA00054380"/>
    </source>
</evidence>
<evidence type="ECO:0000259" key="16">
    <source>
        <dbReference type="PROSITE" id="PS51165"/>
    </source>
</evidence>
<dbReference type="GO" id="GO:0005737">
    <property type="term" value="C:cytoplasm"/>
    <property type="evidence" value="ECO:0007669"/>
    <property type="project" value="UniProtKB-SubCell"/>
</dbReference>
<evidence type="ECO:0000256" key="13">
    <source>
        <dbReference type="ARBA" id="ARBA00066936"/>
    </source>
</evidence>
<feature type="domain" description="THUMP" evidence="16">
    <location>
        <begin position="37"/>
        <end position="135"/>
    </location>
</feature>
<evidence type="ECO:0000256" key="10">
    <source>
        <dbReference type="ARBA" id="ARBA00051883"/>
    </source>
</evidence>
<evidence type="ECO:0000256" key="8">
    <source>
        <dbReference type="ARBA" id="ARBA00022694"/>
    </source>
</evidence>